<keyword evidence="2" id="KW-1185">Reference proteome</keyword>
<dbReference type="Gene3D" id="3.40.50.300">
    <property type="entry name" value="P-loop containing nucleotide triphosphate hydrolases"/>
    <property type="match status" value="1"/>
</dbReference>
<accession>A0ABQ9UER9</accession>
<dbReference type="EMBL" id="JASSZA010000013">
    <property type="protein sequence ID" value="KAK2095289.1"/>
    <property type="molecule type" value="Genomic_DNA"/>
</dbReference>
<dbReference type="InterPro" id="IPR027417">
    <property type="entry name" value="P-loop_NTPase"/>
</dbReference>
<organism evidence="1 2">
    <name type="scientific">Saguinus oedipus</name>
    <name type="common">Cotton-top tamarin</name>
    <name type="synonym">Oedipomidas oedipus</name>
    <dbReference type="NCBI Taxonomy" id="9490"/>
    <lineage>
        <taxon>Eukaryota</taxon>
        <taxon>Metazoa</taxon>
        <taxon>Chordata</taxon>
        <taxon>Craniata</taxon>
        <taxon>Vertebrata</taxon>
        <taxon>Euteleostomi</taxon>
        <taxon>Mammalia</taxon>
        <taxon>Eutheria</taxon>
        <taxon>Euarchontoglires</taxon>
        <taxon>Primates</taxon>
        <taxon>Haplorrhini</taxon>
        <taxon>Platyrrhini</taxon>
        <taxon>Cebidae</taxon>
        <taxon>Callitrichinae</taxon>
        <taxon>Saguinus</taxon>
    </lineage>
</organism>
<sequence length="78" mass="8781">GPTGVLTKPDLVDKGTECEVIRGTNLLSHLNDCMILKCPSHQDIQDWFSLTEVLQKEFQDLLEEERLSFLAGRPPNSL</sequence>
<feature type="non-terminal residue" evidence="1">
    <location>
        <position position="1"/>
    </location>
</feature>
<gene>
    <name evidence="1" type="ORF">P7K49_026705</name>
</gene>
<dbReference type="Proteomes" id="UP001266305">
    <property type="component" value="Unassembled WGS sequence"/>
</dbReference>
<reference evidence="1 2" key="1">
    <citation type="submission" date="2023-05" db="EMBL/GenBank/DDBJ databases">
        <title>B98-5 Cell Line De Novo Hybrid Assembly: An Optical Mapping Approach.</title>
        <authorList>
            <person name="Kananen K."/>
            <person name="Auerbach J.A."/>
            <person name="Kautto E."/>
            <person name="Blachly J.S."/>
        </authorList>
    </citation>
    <scope>NUCLEOTIDE SEQUENCE [LARGE SCALE GENOMIC DNA]</scope>
    <source>
        <strain evidence="1">B95-8</strain>
        <tissue evidence="1">Cell line</tissue>
    </source>
</reference>
<comment type="caution">
    <text evidence="1">The sequence shown here is derived from an EMBL/GenBank/DDBJ whole genome shotgun (WGS) entry which is preliminary data.</text>
</comment>
<evidence type="ECO:0000313" key="1">
    <source>
        <dbReference type="EMBL" id="KAK2095289.1"/>
    </source>
</evidence>
<name>A0ABQ9UER9_SAGOE</name>
<protein>
    <submittedName>
        <fullName evidence="1">Uncharacterized protein</fullName>
    </submittedName>
</protein>
<feature type="non-terminal residue" evidence="1">
    <location>
        <position position="78"/>
    </location>
</feature>
<evidence type="ECO:0000313" key="2">
    <source>
        <dbReference type="Proteomes" id="UP001266305"/>
    </source>
</evidence>
<proteinExistence type="predicted"/>